<dbReference type="GO" id="GO:0005829">
    <property type="term" value="C:cytosol"/>
    <property type="evidence" value="ECO:0007669"/>
    <property type="project" value="TreeGrafter"/>
</dbReference>
<dbReference type="HAMAP" id="MF_01895">
    <property type="entry name" value="RNase_R"/>
    <property type="match status" value="1"/>
</dbReference>
<evidence type="ECO:0000256" key="2">
    <source>
        <dbReference type="ARBA" id="ARBA00022490"/>
    </source>
</evidence>
<evidence type="ECO:0000259" key="8">
    <source>
        <dbReference type="PROSITE" id="PS50126"/>
    </source>
</evidence>
<dbReference type="AlphaFoldDB" id="A0A1F6VRN6"/>
<comment type="catalytic activity">
    <reaction evidence="1 7">
        <text>Exonucleolytic cleavage in the 3'- to 5'-direction to yield nucleoside 5'-phosphates.</text>
        <dbReference type="EC" id="3.1.13.1"/>
    </reaction>
</comment>
<reference evidence="9 10" key="1">
    <citation type="journal article" date="2016" name="Nat. Commun.">
        <title>Thousands of microbial genomes shed light on interconnected biogeochemical processes in an aquifer system.</title>
        <authorList>
            <person name="Anantharaman K."/>
            <person name="Brown C.T."/>
            <person name="Hug L.A."/>
            <person name="Sharon I."/>
            <person name="Castelle C.J."/>
            <person name="Probst A.J."/>
            <person name="Thomas B.C."/>
            <person name="Singh A."/>
            <person name="Wilkins M.J."/>
            <person name="Karaoz U."/>
            <person name="Brodie E.L."/>
            <person name="Williams K.H."/>
            <person name="Hubbard S.S."/>
            <person name="Banfield J.F."/>
        </authorList>
    </citation>
    <scope>NUCLEOTIDE SEQUENCE [LARGE SCALE GENOMIC DNA]</scope>
</reference>
<protein>
    <recommendedName>
        <fullName evidence="7">Ribonuclease R</fullName>
        <shortName evidence="7">RNase R</shortName>
        <ecNumber evidence="7">3.1.13.1</ecNumber>
    </recommendedName>
</protein>
<dbReference type="Proteomes" id="UP000179686">
    <property type="component" value="Unassembled WGS sequence"/>
</dbReference>
<feature type="domain" description="S1 motif" evidence="8">
    <location>
        <begin position="569"/>
        <end position="650"/>
    </location>
</feature>
<dbReference type="InterPro" id="IPR011805">
    <property type="entry name" value="RNase_R"/>
</dbReference>
<keyword evidence="3 7" id="KW-0540">Nuclease</keyword>
<dbReference type="PROSITE" id="PS01175">
    <property type="entry name" value="RIBONUCLEASE_II"/>
    <property type="match status" value="1"/>
</dbReference>
<evidence type="ECO:0000256" key="4">
    <source>
        <dbReference type="ARBA" id="ARBA00022801"/>
    </source>
</evidence>
<dbReference type="InterPro" id="IPR050180">
    <property type="entry name" value="RNR_Ribonuclease"/>
</dbReference>
<evidence type="ECO:0000256" key="5">
    <source>
        <dbReference type="ARBA" id="ARBA00022839"/>
    </source>
</evidence>
<dbReference type="EMBL" id="MFUC01000009">
    <property type="protein sequence ID" value="OGI72254.1"/>
    <property type="molecule type" value="Genomic_DNA"/>
</dbReference>
<dbReference type="CDD" id="cd04471">
    <property type="entry name" value="S1_RNase_R"/>
    <property type="match status" value="1"/>
</dbReference>
<dbReference type="Pfam" id="PF00773">
    <property type="entry name" value="RNB"/>
    <property type="match status" value="1"/>
</dbReference>
<keyword evidence="2 7" id="KW-0963">Cytoplasm</keyword>
<dbReference type="Pfam" id="PF00575">
    <property type="entry name" value="S1"/>
    <property type="match status" value="1"/>
</dbReference>
<evidence type="ECO:0000256" key="6">
    <source>
        <dbReference type="ARBA" id="ARBA00022884"/>
    </source>
</evidence>
<name>A0A1F6VRN6_9BACT</name>
<organism evidence="9 10">
    <name type="scientific">Candidatus Nomurabacteria bacterium RIFCSPHIGHO2_02_FULL_38_15</name>
    <dbReference type="NCBI Taxonomy" id="1801752"/>
    <lineage>
        <taxon>Bacteria</taxon>
        <taxon>Candidatus Nomuraibacteriota</taxon>
    </lineage>
</organism>
<dbReference type="InterPro" id="IPR004476">
    <property type="entry name" value="RNase_II/RNase_R"/>
</dbReference>
<dbReference type="NCBIfam" id="TIGR02063">
    <property type="entry name" value="RNase_R"/>
    <property type="match status" value="1"/>
</dbReference>
<evidence type="ECO:0000256" key="7">
    <source>
        <dbReference type="HAMAP-Rule" id="MF_01895"/>
    </source>
</evidence>
<keyword evidence="5 7" id="KW-0269">Exonuclease</keyword>
<dbReference type="InterPro" id="IPR022966">
    <property type="entry name" value="RNase_II/R_CS"/>
</dbReference>
<dbReference type="NCBIfam" id="TIGR00358">
    <property type="entry name" value="3_prime_RNase"/>
    <property type="match status" value="1"/>
</dbReference>
<sequence length="651" mass="73765">MQIENNTNSAMGAKLYEGTLFMSPKNIGYVRTKDLDESVEVQTENLGTGLHGDKVIVKVTGINQYNNPTGEIIEIVRRAKFGYAGTLKLDAKGQMILEPSDPKMQVCIEIIDNEIDAKEGDKIFVTIASWANQMVCPKGIITHILGKPFENNAEMLGISMEKGFDSNYPADVMNEAEEIKKHSLTNDSLENNLRNRRDIRNVLTFTIDPDDAKDFDDALSFKKLDSGSYEVGIHIADVSHYVTPGSFIDHEAYKRQTSVYLVDRTIPMLPEVLSNDLCSLNPNEDKLTMSAIFEIDSEGEVHSQWFGKTIIHSDKRFTYENAQENITNQSGDFFAELTILNNIAKKLTAGRMRDGAIALDQEEVKFKLDPDGVPIGVYIKERGDTNKLIEEFMLLANRKVAEYVAKKAEKKANVFVYRVHDLPDPDKMTELAHFLKTLGYPMKLKDGIIPSRDLNNLMKKLEDSEFKETIHTAVIRSMAKAIYSTKNIGHYGLAFKYYTHFTSPIRRYPDVMVHRFTQAYLNNEDVPEAEWASYAKTCDYASQREKEASDAERASIKYKQVEYMTYHIGETFDGVVTGISRNGIFVEDKATKCEGMIRLKDLGNDFYSFDEKQNQIVGRNTKKVFILGTKLKIKVTNADLTKKIIDYVIAQ</sequence>
<keyword evidence="6 7" id="KW-0694">RNA-binding</keyword>
<gene>
    <name evidence="7" type="primary">rnr</name>
    <name evidence="9" type="ORF">A3J61_02080</name>
</gene>
<dbReference type="Pfam" id="PF17876">
    <property type="entry name" value="CSD2"/>
    <property type="match status" value="1"/>
</dbReference>
<dbReference type="STRING" id="1801752.A3J61_02080"/>
<comment type="function">
    <text evidence="7">3'-5' exoribonuclease that releases 5'-nucleoside monophosphates and is involved in maturation of structured RNAs.</text>
</comment>
<evidence type="ECO:0000313" key="10">
    <source>
        <dbReference type="Proteomes" id="UP000179686"/>
    </source>
</evidence>
<comment type="similarity">
    <text evidence="7">Belongs to the RNR ribonuclease family. RNase R subfamily.</text>
</comment>
<proteinExistence type="inferred from homology"/>
<dbReference type="InterPro" id="IPR001900">
    <property type="entry name" value="RNase_II/R"/>
</dbReference>
<dbReference type="InterPro" id="IPR003029">
    <property type="entry name" value="S1_domain"/>
</dbReference>
<keyword evidence="4 7" id="KW-0378">Hydrolase</keyword>
<dbReference type="SMART" id="SM00955">
    <property type="entry name" value="RNB"/>
    <property type="match status" value="1"/>
</dbReference>
<comment type="subcellular location">
    <subcellularLocation>
        <location evidence="7">Cytoplasm</location>
    </subcellularLocation>
</comment>
<dbReference type="PANTHER" id="PTHR23355:SF9">
    <property type="entry name" value="DIS3-LIKE EXONUCLEASE 2"/>
    <property type="match status" value="1"/>
</dbReference>
<dbReference type="SUPFAM" id="SSF50249">
    <property type="entry name" value="Nucleic acid-binding proteins"/>
    <property type="match status" value="3"/>
</dbReference>
<dbReference type="EC" id="3.1.13.1" evidence="7"/>
<dbReference type="PANTHER" id="PTHR23355">
    <property type="entry name" value="RIBONUCLEASE"/>
    <property type="match status" value="1"/>
</dbReference>
<dbReference type="GO" id="GO:0008859">
    <property type="term" value="F:exoribonuclease II activity"/>
    <property type="evidence" value="ECO:0007669"/>
    <property type="project" value="UniProtKB-UniRule"/>
</dbReference>
<dbReference type="GO" id="GO:0003723">
    <property type="term" value="F:RNA binding"/>
    <property type="evidence" value="ECO:0007669"/>
    <property type="project" value="UniProtKB-UniRule"/>
</dbReference>
<dbReference type="Gene3D" id="2.40.50.140">
    <property type="entry name" value="Nucleic acid-binding proteins"/>
    <property type="match status" value="2"/>
</dbReference>
<evidence type="ECO:0000256" key="1">
    <source>
        <dbReference type="ARBA" id="ARBA00001849"/>
    </source>
</evidence>
<dbReference type="InterPro" id="IPR012340">
    <property type="entry name" value="NA-bd_OB-fold"/>
</dbReference>
<evidence type="ECO:0000256" key="3">
    <source>
        <dbReference type="ARBA" id="ARBA00022722"/>
    </source>
</evidence>
<dbReference type="GO" id="GO:0006402">
    <property type="term" value="P:mRNA catabolic process"/>
    <property type="evidence" value="ECO:0007669"/>
    <property type="project" value="TreeGrafter"/>
</dbReference>
<dbReference type="PROSITE" id="PS50126">
    <property type="entry name" value="S1"/>
    <property type="match status" value="1"/>
</dbReference>
<comment type="caution">
    <text evidence="9">The sequence shown here is derived from an EMBL/GenBank/DDBJ whole genome shotgun (WGS) entry which is preliminary data.</text>
</comment>
<accession>A0A1F6VRN6</accession>
<dbReference type="InterPro" id="IPR040476">
    <property type="entry name" value="CSD2"/>
</dbReference>
<evidence type="ECO:0000313" key="9">
    <source>
        <dbReference type="EMBL" id="OGI72254.1"/>
    </source>
</evidence>
<dbReference type="SMART" id="SM00316">
    <property type="entry name" value="S1"/>
    <property type="match status" value="1"/>
</dbReference>